<protein>
    <submittedName>
        <fullName evidence="1">Uncharacterized protein</fullName>
    </submittedName>
</protein>
<reference evidence="1 2" key="1">
    <citation type="submission" date="2024-09" db="EMBL/GenBank/DDBJ databases">
        <title>Chromosome-scale assembly of Riccia fluitans.</title>
        <authorList>
            <person name="Paukszto L."/>
            <person name="Sawicki J."/>
            <person name="Karawczyk K."/>
            <person name="Piernik-Szablinska J."/>
            <person name="Szczecinska M."/>
            <person name="Mazdziarz M."/>
        </authorList>
    </citation>
    <scope>NUCLEOTIDE SEQUENCE [LARGE SCALE GENOMIC DNA]</scope>
    <source>
        <strain evidence="1">Rf_01</strain>
        <tissue evidence="1">Aerial parts of the thallus</tissue>
    </source>
</reference>
<dbReference type="AlphaFoldDB" id="A0ABD1XHW3"/>
<proteinExistence type="predicted"/>
<evidence type="ECO:0000313" key="2">
    <source>
        <dbReference type="Proteomes" id="UP001605036"/>
    </source>
</evidence>
<sequence length="119" mass="13580">MTIDPPISSFSIHWGCYSEFPVRSRVKSVLLLRDLWSMENKISHCQENDSKTHSKSIRRCGCNEMQSNVYCYGYGVGTLSTSRLSTANCKLLSGTYTQAYVEPFSKMRQWSTLSPHQLT</sequence>
<comment type="caution">
    <text evidence="1">The sequence shown here is derived from an EMBL/GenBank/DDBJ whole genome shotgun (WGS) entry which is preliminary data.</text>
</comment>
<name>A0ABD1XHW3_9MARC</name>
<dbReference type="Proteomes" id="UP001605036">
    <property type="component" value="Unassembled WGS sequence"/>
</dbReference>
<dbReference type="EMBL" id="JBHFFA010000008">
    <property type="protein sequence ID" value="KAL2608522.1"/>
    <property type="molecule type" value="Genomic_DNA"/>
</dbReference>
<gene>
    <name evidence="1" type="ORF">R1flu_027095</name>
</gene>
<keyword evidence="2" id="KW-1185">Reference proteome</keyword>
<accession>A0ABD1XHW3</accession>
<evidence type="ECO:0000313" key="1">
    <source>
        <dbReference type="EMBL" id="KAL2608522.1"/>
    </source>
</evidence>
<organism evidence="1 2">
    <name type="scientific">Riccia fluitans</name>
    <dbReference type="NCBI Taxonomy" id="41844"/>
    <lineage>
        <taxon>Eukaryota</taxon>
        <taxon>Viridiplantae</taxon>
        <taxon>Streptophyta</taxon>
        <taxon>Embryophyta</taxon>
        <taxon>Marchantiophyta</taxon>
        <taxon>Marchantiopsida</taxon>
        <taxon>Marchantiidae</taxon>
        <taxon>Marchantiales</taxon>
        <taxon>Ricciaceae</taxon>
        <taxon>Riccia</taxon>
    </lineage>
</organism>